<dbReference type="EMBL" id="JH159157">
    <property type="protein sequence ID" value="EGZ11502.1"/>
    <property type="molecule type" value="Genomic_DNA"/>
</dbReference>
<dbReference type="KEGG" id="psoj:PHYSODRAFT_355079"/>
<dbReference type="RefSeq" id="XP_009531835.1">
    <property type="nucleotide sequence ID" value="XM_009533540.1"/>
</dbReference>
<dbReference type="AlphaFoldDB" id="G4ZVN7"/>
<dbReference type="InParanoid" id="G4ZVN7"/>
<reference evidence="1 2" key="1">
    <citation type="journal article" date="2006" name="Science">
        <title>Phytophthora genome sequences uncover evolutionary origins and mechanisms of pathogenesis.</title>
        <authorList>
            <person name="Tyler B.M."/>
            <person name="Tripathy S."/>
            <person name="Zhang X."/>
            <person name="Dehal P."/>
            <person name="Jiang R.H."/>
            <person name="Aerts A."/>
            <person name="Arredondo F.D."/>
            <person name="Baxter L."/>
            <person name="Bensasson D."/>
            <person name="Beynon J.L."/>
            <person name="Chapman J."/>
            <person name="Damasceno C.M."/>
            <person name="Dorrance A.E."/>
            <person name="Dou D."/>
            <person name="Dickerman A.W."/>
            <person name="Dubchak I.L."/>
            <person name="Garbelotto M."/>
            <person name="Gijzen M."/>
            <person name="Gordon S.G."/>
            <person name="Govers F."/>
            <person name="Grunwald N.J."/>
            <person name="Huang W."/>
            <person name="Ivors K.L."/>
            <person name="Jones R.W."/>
            <person name="Kamoun S."/>
            <person name="Krampis K."/>
            <person name="Lamour K.H."/>
            <person name="Lee M.K."/>
            <person name="McDonald W.H."/>
            <person name="Medina M."/>
            <person name="Meijer H.J."/>
            <person name="Nordberg E.K."/>
            <person name="Maclean D.J."/>
            <person name="Ospina-Giraldo M.D."/>
            <person name="Morris P.F."/>
            <person name="Phuntumart V."/>
            <person name="Putnam N.H."/>
            <person name="Rash S."/>
            <person name="Rose J.K."/>
            <person name="Sakihama Y."/>
            <person name="Salamov A.A."/>
            <person name="Savidor A."/>
            <person name="Scheuring C.F."/>
            <person name="Smith B.M."/>
            <person name="Sobral B.W."/>
            <person name="Terry A."/>
            <person name="Torto-Alalibo T.A."/>
            <person name="Win J."/>
            <person name="Xu Z."/>
            <person name="Zhang H."/>
            <person name="Grigoriev I.V."/>
            <person name="Rokhsar D.S."/>
            <person name="Boore J.L."/>
        </authorList>
    </citation>
    <scope>NUCLEOTIDE SEQUENCE [LARGE SCALE GENOMIC DNA]</scope>
    <source>
        <strain evidence="1 2">P6497</strain>
    </source>
</reference>
<name>G4ZVN7_PHYSP</name>
<dbReference type="GeneID" id="20649799"/>
<proteinExistence type="predicted"/>
<organism evidence="1 2">
    <name type="scientific">Phytophthora sojae (strain P6497)</name>
    <name type="common">Soybean stem and root rot agent</name>
    <name type="synonym">Phytophthora megasperma f. sp. glycines</name>
    <dbReference type="NCBI Taxonomy" id="1094619"/>
    <lineage>
        <taxon>Eukaryota</taxon>
        <taxon>Sar</taxon>
        <taxon>Stramenopiles</taxon>
        <taxon>Oomycota</taxon>
        <taxon>Peronosporomycetes</taxon>
        <taxon>Peronosporales</taxon>
        <taxon>Peronosporaceae</taxon>
        <taxon>Phytophthora</taxon>
    </lineage>
</organism>
<protein>
    <submittedName>
        <fullName evidence="1">Uncharacterized protein</fullName>
    </submittedName>
</protein>
<dbReference type="OMA" id="MRSLQAW"/>
<keyword evidence="2" id="KW-1185">Reference proteome</keyword>
<evidence type="ECO:0000313" key="2">
    <source>
        <dbReference type="Proteomes" id="UP000002640"/>
    </source>
</evidence>
<dbReference type="Proteomes" id="UP000002640">
    <property type="component" value="Unassembled WGS sequence"/>
</dbReference>
<evidence type="ECO:0000313" key="1">
    <source>
        <dbReference type="EMBL" id="EGZ11502.1"/>
    </source>
</evidence>
<accession>G4ZVN7</accession>
<sequence length="254" mass="29023">MDDQFMLEAMHPTAGYLFAEELDVHFMDLHSTLLLEDFRSAADCSFSFGGGCNAPSSPSSVALLPLFHPPPPLKLTPLDEADIFIKLEPVPVSVGAEHSFLTPVPVVHVGPVTNERERLRCRQRGYEKRYRGRKRKNLNLQRDTWLGLEMKLAAARRKHCKPYVHQVQSSEGSLQRKMLLLLQEERALVEDRVALKSLQAWEKITRIREYADKDALRTVSEWRHSAVKVIGPCGVLAPRRFHPYAPMEPLDFTW</sequence>
<gene>
    <name evidence="1" type="ORF">PHYSODRAFT_355079</name>
</gene>